<evidence type="ECO:0000256" key="1">
    <source>
        <dbReference type="SAM" id="MobiDB-lite"/>
    </source>
</evidence>
<protein>
    <recommendedName>
        <fullName evidence="4">Acetyltransferase</fullName>
    </recommendedName>
</protein>
<name>A0A5C6CKI6_9BACT</name>
<organism evidence="2 3">
    <name type="scientific">Novipirellula galeiformis</name>
    <dbReference type="NCBI Taxonomy" id="2528004"/>
    <lineage>
        <taxon>Bacteria</taxon>
        <taxon>Pseudomonadati</taxon>
        <taxon>Planctomycetota</taxon>
        <taxon>Planctomycetia</taxon>
        <taxon>Pirellulales</taxon>
        <taxon>Pirellulaceae</taxon>
        <taxon>Novipirellula</taxon>
    </lineage>
</organism>
<keyword evidence="3" id="KW-1185">Reference proteome</keyword>
<proteinExistence type="predicted"/>
<reference evidence="2 3" key="1">
    <citation type="submission" date="2019-02" db="EMBL/GenBank/DDBJ databases">
        <title>Deep-cultivation of Planctomycetes and their phenomic and genomic characterization uncovers novel biology.</title>
        <authorList>
            <person name="Wiegand S."/>
            <person name="Jogler M."/>
            <person name="Boedeker C."/>
            <person name="Pinto D."/>
            <person name="Vollmers J."/>
            <person name="Rivas-Marin E."/>
            <person name="Kohn T."/>
            <person name="Peeters S.H."/>
            <person name="Heuer A."/>
            <person name="Rast P."/>
            <person name="Oberbeckmann S."/>
            <person name="Bunk B."/>
            <person name="Jeske O."/>
            <person name="Meyerdierks A."/>
            <person name="Storesund J.E."/>
            <person name="Kallscheuer N."/>
            <person name="Luecker S."/>
            <person name="Lage O.M."/>
            <person name="Pohl T."/>
            <person name="Merkel B.J."/>
            <person name="Hornburger P."/>
            <person name="Mueller R.-W."/>
            <person name="Bruemmer F."/>
            <person name="Labrenz M."/>
            <person name="Spormann A.M."/>
            <person name="Op Den Camp H."/>
            <person name="Overmann J."/>
            <person name="Amann R."/>
            <person name="Jetten M.S.M."/>
            <person name="Mascher T."/>
            <person name="Medema M.H."/>
            <person name="Devos D.P."/>
            <person name="Kaster A.-K."/>
            <person name="Ovreas L."/>
            <person name="Rohde M."/>
            <person name="Galperin M.Y."/>
            <person name="Jogler C."/>
        </authorList>
    </citation>
    <scope>NUCLEOTIDE SEQUENCE [LARGE SCALE GENOMIC DNA]</scope>
    <source>
        <strain evidence="2 3">Pla52o</strain>
    </source>
</reference>
<dbReference type="RefSeq" id="WP_146593798.1">
    <property type="nucleotide sequence ID" value="NZ_SJPT01000002.1"/>
</dbReference>
<evidence type="ECO:0000313" key="2">
    <source>
        <dbReference type="EMBL" id="TWU25110.1"/>
    </source>
</evidence>
<accession>A0A5C6CKI6</accession>
<feature type="region of interest" description="Disordered" evidence="1">
    <location>
        <begin position="22"/>
        <end position="49"/>
    </location>
</feature>
<dbReference type="EMBL" id="SJPT01000002">
    <property type="protein sequence ID" value="TWU25110.1"/>
    <property type="molecule type" value="Genomic_DNA"/>
</dbReference>
<dbReference type="OrthoDB" id="9810649at2"/>
<gene>
    <name evidence="2" type="ORF">Pla52o_14080</name>
</gene>
<sequence length="73" mass="8281">MFMKDKRSGNLIRVDELSKLASPHETSVAGHRQAGEEEQDREAFDKSDLTFPSGEALPRCWVDASYQLRQRTG</sequence>
<comment type="caution">
    <text evidence="2">The sequence shown here is derived from an EMBL/GenBank/DDBJ whole genome shotgun (WGS) entry which is preliminary data.</text>
</comment>
<dbReference type="Proteomes" id="UP000316304">
    <property type="component" value="Unassembled WGS sequence"/>
</dbReference>
<dbReference type="AlphaFoldDB" id="A0A5C6CKI6"/>
<evidence type="ECO:0008006" key="4">
    <source>
        <dbReference type="Google" id="ProtNLM"/>
    </source>
</evidence>
<evidence type="ECO:0000313" key="3">
    <source>
        <dbReference type="Proteomes" id="UP000316304"/>
    </source>
</evidence>